<evidence type="ECO:0000313" key="5">
    <source>
        <dbReference type="EMBL" id="KAJ2778457.1"/>
    </source>
</evidence>
<dbReference type="Proteomes" id="UP001140217">
    <property type="component" value="Unassembled WGS sequence"/>
</dbReference>
<dbReference type="EMBL" id="JANBUL010000228">
    <property type="protein sequence ID" value="KAJ2778457.1"/>
    <property type="molecule type" value="Genomic_DNA"/>
</dbReference>
<keyword evidence="4" id="KW-0010">Activator</keyword>
<gene>
    <name evidence="4" type="primary">MED20</name>
    <name evidence="5" type="ORF">H4R18_004584</name>
</gene>
<dbReference type="Gene3D" id="3.30.310.180">
    <property type="match status" value="1"/>
</dbReference>
<dbReference type="AlphaFoldDB" id="A0A9W8H5Q8"/>
<comment type="similarity">
    <text evidence="2 4">Belongs to the Mediator complex subunit 20 family.</text>
</comment>
<dbReference type="OrthoDB" id="1854899at2759"/>
<name>A0A9W8H5Q8_9FUNG</name>
<dbReference type="GO" id="GO:0006357">
    <property type="term" value="P:regulation of transcription by RNA polymerase II"/>
    <property type="evidence" value="ECO:0007669"/>
    <property type="project" value="InterPro"/>
</dbReference>
<comment type="subunit">
    <text evidence="4">Component of the Mediator complex.</text>
</comment>
<dbReference type="Pfam" id="PF08612">
    <property type="entry name" value="Med20"/>
    <property type="match status" value="1"/>
</dbReference>
<protein>
    <recommendedName>
        <fullName evidence="4">Mediator of RNA polymerase II transcription subunit 20</fullName>
    </recommendedName>
    <alternativeName>
        <fullName evidence="4">Mediator complex subunit 20</fullName>
    </alternativeName>
</protein>
<dbReference type="GO" id="GO:0003713">
    <property type="term" value="F:transcription coactivator activity"/>
    <property type="evidence" value="ECO:0007669"/>
    <property type="project" value="TreeGrafter"/>
</dbReference>
<reference evidence="5" key="1">
    <citation type="submission" date="2022-07" db="EMBL/GenBank/DDBJ databases">
        <title>Phylogenomic reconstructions and comparative analyses of Kickxellomycotina fungi.</title>
        <authorList>
            <person name="Reynolds N.K."/>
            <person name="Stajich J.E."/>
            <person name="Barry K."/>
            <person name="Grigoriev I.V."/>
            <person name="Crous P."/>
            <person name="Smith M.E."/>
        </authorList>
    </citation>
    <scope>NUCLEOTIDE SEQUENCE</scope>
    <source>
        <strain evidence="5">NBRC 105414</strain>
    </source>
</reference>
<keyword evidence="4" id="KW-0804">Transcription</keyword>
<evidence type="ECO:0000256" key="2">
    <source>
        <dbReference type="ARBA" id="ARBA00010743"/>
    </source>
</evidence>
<proteinExistence type="inferred from homology"/>
<dbReference type="InterPro" id="IPR013921">
    <property type="entry name" value="Mediator_Med20"/>
</dbReference>
<evidence type="ECO:0000256" key="3">
    <source>
        <dbReference type="ARBA" id="ARBA00023242"/>
    </source>
</evidence>
<evidence type="ECO:0000256" key="1">
    <source>
        <dbReference type="ARBA" id="ARBA00004123"/>
    </source>
</evidence>
<accession>A0A9W8H5Q8</accession>
<keyword evidence="4" id="KW-0805">Transcription regulation</keyword>
<keyword evidence="6" id="KW-1185">Reference proteome</keyword>
<comment type="function">
    <text evidence="4">Component of the Mediator complex, a coactivator involved in the regulated transcription of nearly all RNA polymerase II-dependent genes. Mediator functions as a bridge to convey information from gene-specific regulatory proteins to the basal RNA polymerase II transcription machinery. Mediator is recruited to promoters by direct interactions with regulatory proteins and serves as a scaffold for the assembly of a functional preinitiation complex with RNA polymerase II and the general transcription factors.</text>
</comment>
<dbReference type="PANTHER" id="PTHR12465">
    <property type="entry name" value="UBIQUITIN SPECIFIC PROTEASE HOMOLOG 49"/>
    <property type="match status" value="1"/>
</dbReference>
<evidence type="ECO:0000256" key="4">
    <source>
        <dbReference type="RuleBase" id="RU364152"/>
    </source>
</evidence>
<keyword evidence="3 4" id="KW-0539">Nucleus</keyword>
<sequence>MAAGQRPEAAGSAWVLWWKDAEGTASLGRLQERILRGLRARLRGRWYMETRLYHSPHNFVELQGLKIAGSPAAPGAPRGTASDRSMYVVVLGEGAARRQYFVMASNRVVVEAEPEMESMIQRLKNLWAPRQSARIEGYAYEGDDWIIRAGNLQVGGSYKGMLIEINYLPCSNPEQTRGLMRELLGMILPPDAQIESSSDIDYRRASLDPLRMTDRHTAYQYVNLFTKCSLL</sequence>
<evidence type="ECO:0000313" key="6">
    <source>
        <dbReference type="Proteomes" id="UP001140217"/>
    </source>
</evidence>
<organism evidence="5 6">
    <name type="scientific">Coemansia javaensis</name>
    <dbReference type="NCBI Taxonomy" id="2761396"/>
    <lineage>
        <taxon>Eukaryota</taxon>
        <taxon>Fungi</taxon>
        <taxon>Fungi incertae sedis</taxon>
        <taxon>Zoopagomycota</taxon>
        <taxon>Kickxellomycotina</taxon>
        <taxon>Kickxellomycetes</taxon>
        <taxon>Kickxellales</taxon>
        <taxon>Kickxellaceae</taxon>
        <taxon>Coemansia</taxon>
    </lineage>
</organism>
<comment type="caution">
    <text evidence="5">The sequence shown here is derived from an EMBL/GenBank/DDBJ whole genome shotgun (WGS) entry which is preliminary data.</text>
</comment>
<dbReference type="PANTHER" id="PTHR12465:SF0">
    <property type="entry name" value="MEDIATOR OF RNA POLYMERASE II TRANSCRIPTION SUBUNIT 20"/>
    <property type="match status" value="1"/>
</dbReference>
<dbReference type="GO" id="GO:0016592">
    <property type="term" value="C:mediator complex"/>
    <property type="evidence" value="ECO:0007669"/>
    <property type="project" value="InterPro"/>
</dbReference>
<comment type="subcellular location">
    <subcellularLocation>
        <location evidence="1 4">Nucleus</location>
    </subcellularLocation>
</comment>